<organism evidence="2 3">
    <name type="scientific">Roseateles oligotrophus</name>
    <dbReference type="NCBI Taxonomy" id="1769250"/>
    <lineage>
        <taxon>Bacteria</taxon>
        <taxon>Pseudomonadati</taxon>
        <taxon>Pseudomonadota</taxon>
        <taxon>Betaproteobacteria</taxon>
        <taxon>Burkholderiales</taxon>
        <taxon>Sphaerotilaceae</taxon>
        <taxon>Roseateles</taxon>
    </lineage>
</organism>
<dbReference type="EMBL" id="JACHLP010000002">
    <property type="protein sequence ID" value="MBB4842627.1"/>
    <property type="molecule type" value="Genomic_DNA"/>
</dbReference>
<feature type="chain" id="PRO_5033004361" evidence="1">
    <location>
        <begin position="24"/>
        <end position="243"/>
    </location>
</feature>
<dbReference type="AlphaFoldDB" id="A0A840LBA9"/>
<gene>
    <name evidence="2" type="ORF">HNP55_001142</name>
</gene>
<dbReference type="RefSeq" id="WP_184297101.1">
    <property type="nucleotide sequence ID" value="NZ_JACHLP010000002.1"/>
</dbReference>
<reference evidence="2 3" key="1">
    <citation type="submission" date="2020-08" db="EMBL/GenBank/DDBJ databases">
        <title>Functional genomics of gut bacteria from endangered species of beetles.</title>
        <authorList>
            <person name="Carlos-Shanley C."/>
        </authorList>
    </citation>
    <scope>NUCLEOTIDE SEQUENCE [LARGE SCALE GENOMIC DNA]</scope>
    <source>
        <strain evidence="2 3">S00239</strain>
    </source>
</reference>
<keyword evidence="3" id="KW-1185">Reference proteome</keyword>
<comment type="caution">
    <text evidence="2">The sequence shown here is derived from an EMBL/GenBank/DDBJ whole genome shotgun (WGS) entry which is preliminary data.</text>
</comment>
<evidence type="ECO:0000313" key="2">
    <source>
        <dbReference type="EMBL" id="MBB4842627.1"/>
    </source>
</evidence>
<accession>A0A840LBA9</accession>
<evidence type="ECO:0000313" key="3">
    <source>
        <dbReference type="Proteomes" id="UP000562027"/>
    </source>
</evidence>
<evidence type="ECO:0000256" key="1">
    <source>
        <dbReference type="SAM" id="SignalP"/>
    </source>
</evidence>
<feature type="signal peptide" evidence="1">
    <location>
        <begin position="1"/>
        <end position="23"/>
    </location>
</feature>
<keyword evidence="1" id="KW-0732">Signal</keyword>
<dbReference type="Proteomes" id="UP000562027">
    <property type="component" value="Unassembled WGS sequence"/>
</dbReference>
<sequence length="243" mass="25950">MSRAFCSLGLGLLLLGLAGPAWATAVWPVIALPEQAQRASVGQQVEARGVPMRLQAFEWAVPMAQALAWFQRQLGADAVLAPLAGGGQVLGRMQGPHYLSVQLQATVGGVKGVAAVSDMAAAWRDRASYAALRERWERRLGYGAQTQGLTLSQDPGKESLHWVASHPDTVQGTVQRLRAELLAEGFRLEREVSVDDSQPRQLPRGSNLWFAAPGREAIVVVTPGPSGGSTVVMNVVTQQGSPR</sequence>
<proteinExistence type="predicted"/>
<protein>
    <submittedName>
        <fullName evidence="2">Uncharacterized protein</fullName>
    </submittedName>
</protein>
<name>A0A840LBA9_9BURK</name>